<organism evidence="15 16">
    <name type="scientific">Propionibacterium acidifaciens F0233</name>
    <dbReference type="NCBI Taxonomy" id="553198"/>
    <lineage>
        <taxon>Bacteria</taxon>
        <taxon>Bacillati</taxon>
        <taxon>Actinomycetota</taxon>
        <taxon>Actinomycetes</taxon>
        <taxon>Propionibacteriales</taxon>
        <taxon>Propionibacteriaceae</taxon>
        <taxon>Propionibacterium</taxon>
    </lineage>
</organism>
<evidence type="ECO:0000256" key="9">
    <source>
        <dbReference type="ARBA" id="ARBA00022842"/>
    </source>
</evidence>
<evidence type="ECO:0000256" key="3">
    <source>
        <dbReference type="ARBA" id="ARBA00004763"/>
    </source>
</evidence>
<feature type="region of interest" description="Disordered" evidence="13">
    <location>
        <begin position="26"/>
        <end position="63"/>
    </location>
</feature>
<evidence type="ECO:0000256" key="4">
    <source>
        <dbReference type="ARBA" id="ARBA00009503"/>
    </source>
</evidence>
<evidence type="ECO:0000256" key="8">
    <source>
        <dbReference type="ARBA" id="ARBA00022723"/>
    </source>
</evidence>
<comment type="caution">
    <text evidence="15">The sequence shown here is derived from an EMBL/GenBank/DDBJ whole genome shotgun (WGS) entry which is preliminary data.</text>
</comment>
<evidence type="ECO:0000259" key="14">
    <source>
        <dbReference type="PROSITE" id="PS50972"/>
    </source>
</evidence>
<dbReference type="InterPro" id="IPR045031">
    <property type="entry name" value="DHP_synth-like"/>
</dbReference>
<dbReference type="GO" id="GO:0005829">
    <property type="term" value="C:cytosol"/>
    <property type="evidence" value="ECO:0007669"/>
    <property type="project" value="TreeGrafter"/>
</dbReference>
<evidence type="ECO:0000256" key="11">
    <source>
        <dbReference type="ARBA" id="ARBA00030193"/>
    </source>
</evidence>
<reference evidence="15" key="1">
    <citation type="submission" date="2013-08" db="EMBL/GenBank/DDBJ databases">
        <authorList>
            <person name="Durkin A.S."/>
            <person name="Haft D.R."/>
            <person name="McCorrison J."/>
            <person name="Torralba M."/>
            <person name="Gillis M."/>
            <person name="Haft D.H."/>
            <person name="Methe B."/>
            <person name="Sutton G."/>
            <person name="Nelson K.E."/>
        </authorList>
    </citation>
    <scope>NUCLEOTIDE SEQUENCE [LARGE SCALE GENOMIC DNA]</scope>
    <source>
        <strain evidence="15">F0233</strain>
    </source>
</reference>
<proteinExistence type="inferred from homology"/>
<dbReference type="GO" id="GO:0046872">
    <property type="term" value="F:metal ion binding"/>
    <property type="evidence" value="ECO:0007669"/>
    <property type="project" value="UniProtKB-KW"/>
</dbReference>
<evidence type="ECO:0000256" key="6">
    <source>
        <dbReference type="ARBA" id="ARBA00016919"/>
    </source>
</evidence>
<dbReference type="AlphaFoldDB" id="U2QCM6"/>
<dbReference type="PANTHER" id="PTHR20941">
    <property type="entry name" value="FOLATE SYNTHESIS PROTEINS"/>
    <property type="match status" value="1"/>
</dbReference>
<dbReference type="FunFam" id="3.20.20.20:FF:000006">
    <property type="entry name" value="Dihydropteroate synthase"/>
    <property type="match status" value="1"/>
</dbReference>
<feature type="compositionally biased region" description="Basic residues" evidence="13">
    <location>
        <begin position="42"/>
        <end position="54"/>
    </location>
</feature>
<sequence length="343" mass="36240">MVLRAGVLFGVVRVLSVVWSGCPLIGSPLRDGGPPDPGPDRRRTRGGGRTRRRIPPGAWDSGPWAPELRTLTPMGHTLVMGIINVTPDSFSDGGMWLGTSAAVGHGLDLIAQGAKILDVGGESTRPGAERVSEEEEMTRVMPVIEGLRIPAAATGVALSVDTMRSSVARAAVRAGASIVNDVSGGLADTGMLGAVAELGVDYICQHWRGFGSEMNRAAEYDDVVAEVRAELEARCRAAVDAGIAPERVIADPGLGFAKNAEHDWRILAHLDAFTGLGHRVLIGASRKRFLGSLLNGRPTAERDAATAAVSAWCCVRGIWAVRTHEVRSQVDTITVIEHLRGAS</sequence>
<keyword evidence="10 12" id="KW-0289">Folate biosynthesis</keyword>
<dbReference type="SUPFAM" id="SSF51717">
    <property type="entry name" value="Dihydropteroate synthetase-like"/>
    <property type="match status" value="1"/>
</dbReference>
<dbReference type="InterPro" id="IPR011005">
    <property type="entry name" value="Dihydropteroate_synth-like_sf"/>
</dbReference>
<dbReference type="InterPro" id="IPR006390">
    <property type="entry name" value="DHP_synth_dom"/>
</dbReference>
<evidence type="ECO:0000256" key="2">
    <source>
        <dbReference type="ARBA" id="ARBA00001946"/>
    </source>
</evidence>
<dbReference type="GO" id="GO:0046656">
    <property type="term" value="P:folic acid biosynthetic process"/>
    <property type="evidence" value="ECO:0007669"/>
    <property type="project" value="UniProtKB-KW"/>
</dbReference>
<dbReference type="InterPro" id="IPR000489">
    <property type="entry name" value="Pterin-binding_dom"/>
</dbReference>
<dbReference type="GO" id="GO:0046654">
    <property type="term" value="P:tetrahydrofolate biosynthetic process"/>
    <property type="evidence" value="ECO:0007669"/>
    <property type="project" value="UniProtKB-UniPathway"/>
</dbReference>
<comment type="pathway">
    <text evidence="3 12">Cofactor biosynthesis; tetrahydrofolate biosynthesis; 7,8-dihydrofolate from 2-amino-4-hydroxy-6-hydroxymethyl-7,8-dihydropteridine diphosphate and 4-aminobenzoate: step 1/2.</text>
</comment>
<comment type="function">
    <text evidence="12">Catalyzes the condensation of para-aminobenzoate (pABA) with 6-hydroxymethyl-7,8-dihydropterin diphosphate (DHPt-PP) to form 7,8-dihydropteroate (H2Pte), the immediate precursor of folate derivatives.</text>
</comment>
<evidence type="ECO:0000256" key="1">
    <source>
        <dbReference type="ARBA" id="ARBA00000012"/>
    </source>
</evidence>
<dbReference type="CDD" id="cd00739">
    <property type="entry name" value="DHPS"/>
    <property type="match status" value="1"/>
</dbReference>
<gene>
    <name evidence="15" type="primary">folP</name>
    <name evidence="15" type="ORF">HMPREF0682_0364</name>
</gene>
<protein>
    <recommendedName>
        <fullName evidence="6 12">Dihydropteroate synthase</fullName>
        <shortName evidence="12">DHPS</shortName>
        <ecNumber evidence="5 12">2.5.1.15</ecNumber>
    </recommendedName>
    <alternativeName>
        <fullName evidence="11 12">Dihydropteroate pyrophosphorylase</fullName>
    </alternativeName>
</protein>
<keyword evidence="7 12" id="KW-0808">Transferase</keyword>
<evidence type="ECO:0000313" key="15">
    <source>
        <dbReference type="EMBL" id="ERK60605.1"/>
    </source>
</evidence>
<dbReference type="EC" id="2.5.1.15" evidence="5 12"/>
<dbReference type="Gene3D" id="3.20.20.20">
    <property type="entry name" value="Dihydropteroate synthase-like"/>
    <property type="match status" value="1"/>
</dbReference>
<dbReference type="Proteomes" id="UP000017052">
    <property type="component" value="Unassembled WGS sequence"/>
</dbReference>
<keyword evidence="16" id="KW-1185">Reference proteome</keyword>
<dbReference type="PROSITE" id="PS50972">
    <property type="entry name" value="PTERIN_BINDING"/>
    <property type="match status" value="1"/>
</dbReference>
<comment type="catalytic activity">
    <reaction evidence="1">
        <text>(7,8-dihydropterin-6-yl)methyl diphosphate + 4-aminobenzoate = 7,8-dihydropteroate + diphosphate</text>
        <dbReference type="Rhea" id="RHEA:19949"/>
        <dbReference type="ChEBI" id="CHEBI:17836"/>
        <dbReference type="ChEBI" id="CHEBI:17839"/>
        <dbReference type="ChEBI" id="CHEBI:33019"/>
        <dbReference type="ChEBI" id="CHEBI:72950"/>
        <dbReference type="EC" id="2.5.1.15"/>
    </reaction>
</comment>
<dbReference type="EMBL" id="ACVN02000079">
    <property type="protein sequence ID" value="ERK60605.1"/>
    <property type="molecule type" value="Genomic_DNA"/>
</dbReference>
<dbReference type="UniPathway" id="UPA00077">
    <property type="reaction ID" value="UER00156"/>
</dbReference>
<evidence type="ECO:0000256" key="10">
    <source>
        <dbReference type="ARBA" id="ARBA00022909"/>
    </source>
</evidence>
<dbReference type="PANTHER" id="PTHR20941:SF1">
    <property type="entry name" value="FOLIC ACID SYNTHESIS PROTEIN FOL1"/>
    <property type="match status" value="1"/>
</dbReference>
<evidence type="ECO:0000256" key="13">
    <source>
        <dbReference type="SAM" id="MobiDB-lite"/>
    </source>
</evidence>
<accession>U2QCM6</accession>
<evidence type="ECO:0000256" key="7">
    <source>
        <dbReference type="ARBA" id="ARBA00022679"/>
    </source>
</evidence>
<evidence type="ECO:0000256" key="5">
    <source>
        <dbReference type="ARBA" id="ARBA00012458"/>
    </source>
</evidence>
<name>U2QCM6_9ACTN</name>
<dbReference type="PROSITE" id="PS00792">
    <property type="entry name" value="DHPS_1"/>
    <property type="match status" value="1"/>
</dbReference>
<comment type="similarity">
    <text evidence="4 12">Belongs to the DHPS family.</text>
</comment>
<evidence type="ECO:0000256" key="12">
    <source>
        <dbReference type="RuleBase" id="RU361205"/>
    </source>
</evidence>
<dbReference type="NCBIfam" id="TIGR01496">
    <property type="entry name" value="DHPS"/>
    <property type="match status" value="1"/>
</dbReference>
<keyword evidence="8 12" id="KW-0479">Metal-binding</keyword>
<dbReference type="GO" id="GO:0004156">
    <property type="term" value="F:dihydropteroate synthase activity"/>
    <property type="evidence" value="ECO:0007669"/>
    <property type="project" value="UniProtKB-EC"/>
</dbReference>
<dbReference type="PROSITE" id="PS00793">
    <property type="entry name" value="DHPS_2"/>
    <property type="match status" value="1"/>
</dbReference>
<dbReference type="Pfam" id="PF00809">
    <property type="entry name" value="Pterin_bind"/>
    <property type="match status" value="1"/>
</dbReference>
<keyword evidence="9 12" id="KW-0460">Magnesium</keyword>
<evidence type="ECO:0000313" key="16">
    <source>
        <dbReference type="Proteomes" id="UP000017052"/>
    </source>
</evidence>
<comment type="cofactor">
    <cofactor evidence="2 12">
        <name>Mg(2+)</name>
        <dbReference type="ChEBI" id="CHEBI:18420"/>
    </cofactor>
</comment>
<feature type="domain" description="Pterin-binding" evidence="14">
    <location>
        <begin position="77"/>
        <end position="334"/>
    </location>
</feature>